<evidence type="ECO:0000259" key="7">
    <source>
        <dbReference type="Pfam" id="PF00394"/>
    </source>
</evidence>
<dbReference type="Pfam" id="PF07732">
    <property type="entry name" value="Cu-oxidase_3"/>
    <property type="match status" value="1"/>
</dbReference>
<dbReference type="Proteomes" id="UP001166286">
    <property type="component" value="Unassembled WGS sequence"/>
</dbReference>
<evidence type="ECO:0000256" key="2">
    <source>
        <dbReference type="ARBA" id="ARBA00022723"/>
    </source>
</evidence>
<evidence type="ECO:0000256" key="3">
    <source>
        <dbReference type="ARBA" id="ARBA00022729"/>
    </source>
</evidence>
<evidence type="ECO:0000259" key="9">
    <source>
        <dbReference type="Pfam" id="PF07732"/>
    </source>
</evidence>
<keyword evidence="3" id="KW-0732">Signal</keyword>
<dbReference type="InterPro" id="IPR045087">
    <property type="entry name" value="Cu-oxidase_fam"/>
</dbReference>
<evidence type="ECO:0000256" key="6">
    <source>
        <dbReference type="ARBA" id="ARBA00023180"/>
    </source>
</evidence>
<dbReference type="InterPro" id="IPR033138">
    <property type="entry name" value="Cu_oxidase_CS"/>
</dbReference>
<feature type="domain" description="Plastocyanin-like" evidence="9">
    <location>
        <begin position="38"/>
        <end position="146"/>
    </location>
</feature>
<dbReference type="PANTHER" id="PTHR11709">
    <property type="entry name" value="MULTI-COPPER OXIDASE"/>
    <property type="match status" value="1"/>
</dbReference>
<gene>
    <name evidence="10" type="ORF">JMJ35_002334</name>
</gene>
<evidence type="ECO:0000256" key="1">
    <source>
        <dbReference type="ARBA" id="ARBA00010609"/>
    </source>
</evidence>
<feature type="domain" description="Plastocyanin-like" evidence="8">
    <location>
        <begin position="455"/>
        <end position="586"/>
    </location>
</feature>
<dbReference type="Gene3D" id="2.60.40.420">
    <property type="entry name" value="Cupredoxins - blue copper proteins"/>
    <property type="match status" value="3"/>
</dbReference>
<evidence type="ECO:0000313" key="11">
    <source>
        <dbReference type="Proteomes" id="UP001166286"/>
    </source>
</evidence>
<keyword evidence="11" id="KW-1185">Reference proteome</keyword>
<proteinExistence type="inferred from homology"/>
<dbReference type="InterPro" id="IPR001117">
    <property type="entry name" value="Cu-oxidase_2nd"/>
</dbReference>
<dbReference type="Pfam" id="PF00394">
    <property type="entry name" value="Cu-oxidase"/>
    <property type="match status" value="1"/>
</dbReference>
<keyword evidence="6" id="KW-0325">Glycoprotein</keyword>
<dbReference type="PROSITE" id="PS00080">
    <property type="entry name" value="MULTICOPPER_OXIDASE2"/>
    <property type="match status" value="1"/>
</dbReference>
<dbReference type="InterPro" id="IPR002355">
    <property type="entry name" value="Cu_oxidase_Cu_BS"/>
</dbReference>
<evidence type="ECO:0000259" key="8">
    <source>
        <dbReference type="Pfam" id="PF07731"/>
    </source>
</evidence>
<evidence type="ECO:0008006" key="12">
    <source>
        <dbReference type="Google" id="ProtNLM"/>
    </source>
</evidence>
<dbReference type="EMBL" id="JAFEKC020000004">
    <property type="protein sequence ID" value="KAK0514955.1"/>
    <property type="molecule type" value="Genomic_DNA"/>
</dbReference>
<protein>
    <recommendedName>
        <fullName evidence="12">Laccase</fullName>
    </recommendedName>
</protein>
<dbReference type="PROSITE" id="PS00079">
    <property type="entry name" value="MULTICOPPER_OXIDASE1"/>
    <property type="match status" value="1"/>
</dbReference>
<dbReference type="CDD" id="cd13876">
    <property type="entry name" value="CuRO_2_Abr2_like"/>
    <property type="match status" value="1"/>
</dbReference>
<dbReference type="InterPro" id="IPR011706">
    <property type="entry name" value="Cu-oxidase_C"/>
</dbReference>
<dbReference type="CDD" id="cd13898">
    <property type="entry name" value="CuRO_3_Abr2_like"/>
    <property type="match status" value="1"/>
</dbReference>
<evidence type="ECO:0000313" key="10">
    <source>
        <dbReference type="EMBL" id="KAK0514955.1"/>
    </source>
</evidence>
<dbReference type="Pfam" id="PF07731">
    <property type="entry name" value="Cu-oxidase_2"/>
    <property type="match status" value="1"/>
</dbReference>
<comment type="caution">
    <text evidence="10">The sequence shown here is derived from an EMBL/GenBank/DDBJ whole genome shotgun (WGS) entry which is preliminary data.</text>
</comment>
<dbReference type="GO" id="GO:0005507">
    <property type="term" value="F:copper ion binding"/>
    <property type="evidence" value="ECO:0007669"/>
    <property type="project" value="InterPro"/>
</dbReference>
<evidence type="ECO:0000256" key="4">
    <source>
        <dbReference type="ARBA" id="ARBA00023002"/>
    </source>
</evidence>
<dbReference type="InterPro" id="IPR011707">
    <property type="entry name" value="Cu-oxidase-like_N"/>
</dbReference>
<dbReference type="AlphaFoldDB" id="A0AA39R6Y7"/>
<keyword evidence="4" id="KW-0560">Oxidoreductase</keyword>
<comment type="similarity">
    <text evidence="1">Belongs to the multicopper oxidase family.</text>
</comment>
<accession>A0AA39R6Y7</accession>
<dbReference type="InterPro" id="IPR008972">
    <property type="entry name" value="Cupredoxin"/>
</dbReference>
<dbReference type="GO" id="GO:0016491">
    <property type="term" value="F:oxidoreductase activity"/>
    <property type="evidence" value="ECO:0007669"/>
    <property type="project" value="UniProtKB-KW"/>
</dbReference>
<dbReference type="CDD" id="cd13850">
    <property type="entry name" value="CuRO_1_Abr2_like"/>
    <property type="match status" value="1"/>
</dbReference>
<keyword evidence="2" id="KW-0479">Metal-binding</keyword>
<feature type="domain" description="Plastocyanin-like" evidence="7">
    <location>
        <begin position="175"/>
        <end position="375"/>
    </location>
</feature>
<keyword evidence="5" id="KW-0186">Copper</keyword>
<name>A0AA39R6Y7_9LECA</name>
<reference evidence="10" key="1">
    <citation type="submission" date="2023-03" db="EMBL/GenBank/DDBJ databases">
        <title>Complete genome of Cladonia borealis.</title>
        <authorList>
            <person name="Park H."/>
        </authorList>
    </citation>
    <scope>NUCLEOTIDE SEQUENCE</scope>
    <source>
        <strain evidence="10">ANT050790</strain>
    </source>
</reference>
<dbReference type="SUPFAM" id="SSF49503">
    <property type="entry name" value="Cupredoxins"/>
    <property type="match status" value="3"/>
</dbReference>
<organism evidence="10 11">
    <name type="scientific">Cladonia borealis</name>
    <dbReference type="NCBI Taxonomy" id="184061"/>
    <lineage>
        <taxon>Eukaryota</taxon>
        <taxon>Fungi</taxon>
        <taxon>Dikarya</taxon>
        <taxon>Ascomycota</taxon>
        <taxon>Pezizomycotina</taxon>
        <taxon>Lecanoromycetes</taxon>
        <taxon>OSLEUM clade</taxon>
        <taxon>Lecanoromycetidae</taxon>
        <taxon>Lecanorales</taxon>
        <taxon>Lecanorineae</taxon>
        <taxon>Cladoniaceae</taxon>
        <taxon>Cladonia</taxon>
    </lineage>
</organism>
<sequence>MFSTYHSRLCYIINSCILLSPVFGALVNFAADLTWELGAPDGQQRYVIHTNGQFPGPPLLLKQGDSVEFTVISHLPFPTTIHFHGIEQAGTPWSDGVPGVSQKPIENGGTFIYRWTATQYGTYWYHGHAEGQIQDGLYGPIIIQPASTEPSPFILIANDSEDLAAMQKAEADAKPMLVSDWTHLTSDEFTAAEEATGYDIFCVDAILVNGKGSINCQSQQSLNQLTAPPLKKLLNGSTVTDRGCTPPIKSSETQGNFTTQPQNLPAGIYDGCQPTNGSTEVVQVDAADGWASINWISGMNIKSPVVAIDNHPMWVYAVDGHYIQPQLADTIFMSNGERYSAMIQLNQPPGDYTIRVANSGADQIISGFATLSYKHGKTNVSSTPYINYGAVNTSANVIPLDKTLLVPFPSSAPAPTVDATYILNLGRYDANYNWTLSGNASYGLTQDFNAPLLFNPESPHALNPNLTIRTNNNTWIDVILQVELSPPAPAQPAHPIHKHNNKAYIIGSANGTFNYSDVTEAMKHMPEGTFNLETPPYRDTFTTPSALQGPAWVAFRYQVVNPGAFFMHCHIQTHLDGGMAMTILDAVDAWPQVPAEYGVVNYGGR</sequence>
<dbReference type="FunFam" id="2.60.40.420:FF:000036">
    <property type="entry name" value="L-ascorbate oxidase"/>
    <property type="match status" value="1"/>
</dbReference>
<dbReference type="PANTHER" id="PTHR11709:SF488">
    <property type="entry name" value="LACCASE-RELATED"/>
    <property type="match status" value="1"/>
</dbReference>
<evidence type="ECO:0000256" key="5">
    <source>
        <dbReference type="ARBA" id="ARBA00023008"/>
    </source>
</evidence>